<dbReference type="EMBL" id="CM046398">
    <property type="protein sequence ID" value="KAI8529968.1"/>
    <property type="molecule type" value="Genomic_DNA"/>
</dbReference>
<comment type="caution">
    <text evidence="1">The sequence shown here is derived from an EMBL/GenBank/DDBJ whole genome shotgun (WGS) entry which is preliminary data.</text>
</comment>
<keyword evidence="2" id="KW-1185">Reference proteome</keyword>
<accession>A0ACC0LMG6</accession>
<dbReference type="Proteomes" id="UP001062846">
    <property type="component" value="Chromosome 11"/>
</dbReference>
<evidence type="ECO:0000313" key="2">
    <source>
        <dbReference type="Proteomes" id="UP001062846"/>
    </source>
</evidence>
<evidence type="ECO:0000313" key="1">
    <source>
        <dbReference type="EMBL" id="KAI8529968.1"/>
    </source>
</evidence>
<reference evidence="1" key="1">
    <citation type="submission" date="2022-02" db="EMBL/GenBank/DDBJ databases">
        <title>Plant Genome Project.</title>
        <authorList>
            <person name="Zhang R.-G."/>
        </authorList>
    </citation>
    <scope>NUCLEOTIDE SEQUENCE</scope>
    <source>
        <strain evidence="1">AT1</strain>
    </source>
</reference>
<name>A0ACC0LMG6_RHOML</name>
<proteinExistence type="predicted"/>
<gene>
    <name evidence="1" type="ORF">RHMOL_Rhmol11G0017300</name>
</gene>
<protein>
    <submittedName>
        <fullName evidence="1">Uncharacterized protein</fullName>
    </submittedName>
</protein>
<sequence>MEPAIEDQTTAVEAAQCWWEFRWWQQQWSRGIGSPPRDPARGKRAVVAEEETIEISYQEEYVLFWPVTMAATSSSHKPITKYDVAEHLPDEALAKLLEDDPIIGEIVRKAKEYRAWAIVATEAAERAKRR</sequence>
<organism evidence="1 2">
    <name type="scientific">Rhododendron molle</name>
    <name type="common">Chinese azalea</name>
    <name type="synonym">Azalea mollis</name>
    <dbReference type="NCBI Taxonomy" id="49168"/>
    <lineage>
        <taxon>Eukaryota</taxon>
        <taxon>Viridiplantae</taxon>
        <taxon>Streptophyta</taxon>
        <taxon>Embryophyta</taxon>
        <taxon>Tracheophyta</taxon>
        <taxon>Spermatophyta</taxon>
        <taxon>Magnoliopsida</taxon>
        <taxon>eudicotyledons</taxon>
        <taxon>Gunneridae</taxon>
        <taxon>Pentapetalae</taxon>
        <taxon>asterids</taxon>
        <taxon>Ericales</taxon>
        <taxon>Ericaceae</taxon>
        <taxon>Ericoideae</taxon>
        <taxon>Rhodoreae</taxon>
        <taxon>Rhododendron</taxon>
    </lineage>
</organism>